<dbReference type="PANTHER" id="PTHR31891">
    <property type="entry name" value="FORMAMIDASE C869.04-RELATED"/>
    <property type="match status" value="1"/>
</dbReference>
<reference evidence="1" key="1">
    <citation type="submission" date="2020-02" db="EMBL/GenBank/DDBJ databases">
        <authorList>
            <person name="Meier V. D."/>
        </authorList>
    </citation>
    <scope>NUCLEOTIDE SEQUENCE</scope>
    <source>
        <strain evidence="1">AVDCRST_MAG18</strain>
    </source>
</reference>
<dbReference type="GO" id="GO:0016811">
    <property type="term" value="F:hydrolase activity, acting on carbon-nitrogen (but not peptide) bonds, in linear amides"/>
    <property type="evidence" value="ECO:0007669"/>
    <property type="project" value="InterPro"/>
</dbReference>
<dbReference type="Pfam" id="PF03069">
    <property type="entry name" value="FmdA_AmdA"/>
    <property type="match status" value="2"/>
</dbReference>
<dbReference type="Gene3D" id="3.10.28.20">
    <property type="entry name" value="Acetamidase/Formamidase-like domains"/>
    <property type="match status" value="1"/>
</dbReference>
<gene>
    <name evidence="1" type="ORF">AVDCRST_MAG18-4394</name>
</gene>
<evidence type="ECO:0000313" key="1">
    <source>
        <dbReference type="EMBL" id="CAA9588538.1"/>
    </source>
</evidence>
<dbReference type="SUPFAM" id="SSF141130">
    <property type="entry name" value="Acetamidase/Formamidase-like"/>
    <property type="match status" value="1"/>
</dbReference>
<dbReference type="Gene3D" id="2.60.120.580">
    <property type="entry name" value="Acetamidase/Formamidase-like domains"/>
    <property type="match status" value="1"/>
</dbReference>
<organism evidence="1">
    <name type="scientific">uncultured Thermomicrobiales bacterium</name>
    <dbReference type="NCBI Taxonomy" id="1645740"/>
    <lineage>
        <taxon>Bacteria</taxon>
        <taxon>Pseudomonadati</taxon>
        <taxon>Thermomicrobiota</taxon>
        <taxon>Thermomicrobia</taxon>
        <taxon>Thermomicrobiales</taxon>
        <taxon>environmental samples</taxon>
    </lineage>
</organism>
<dbReference type="EMBL" id="CADCWN010000351">
    <property type="protein sequence ID" value="CAA9588538.1"/>
    <property type="molecule type" value="Genomic_DNA"/>
</dbReference>
<accession>A0A6J4VUR2</accession>
<dbReference type="AlphaFoldDB" id="A0A6J4VUR2"/>
<sequence length="304" mass="32564">MATHHFRPTHYHVTIAAHEPVLRIAPGDTVVTTTVDAGGQDERGERVTLRGNPQTGPFFIEGAEPGDTLVVRFDRITPNRERGYTSGVVAENVVDPAYVRELPQGETVFWRVDAAAGTVTPETTAPRLANLSLPLAPMIGCFGVAPTRGQAVSTATSAEHGGNMDYKGFGPGATVYLPVAVEGALFHLGDCHAIQGAGEIVGTGVEISSETQFTVDLRKGWTIGWPRGEDADWIFTCGNARPLDQALQHATTEMLRWLISDYGLDAAEASLILGQCVEYEVGNVYDPAYTMVCKLSKAVLARLG</sequence>
<dbReference type="PANTHER" id="PTHR31891:SF1">
    <property type="entry name" value="FORMAMIDASE C869.04-RELATED"/>
    <property type="match status" value="1"/>
</dbReference>
<name>A0A6J4VUR2_9BACT</name>
<dbReference type="InterPro" id="IPR004304">
    <property type="entry name" value="FmdA_AmdA"/>
</dbReference>
<dbReference type="Gene3D" id="2.40.10.120">
    <property type="match status" value="1"/>
</dbReference>
<protein>
    <submittedName>
        <fullName evidence="1">Probable acetamidase/formamidase protein</fullName>
    </submittedName>
</protein>
<proteinExistence type="predicted"/>